<evidence type="ECO:0000313" key="1">
    <source>
        <dbReference type="EMBL" id="MDB9536621.1"/>
    </source>
</evidence>
<dbReference type="Proteomes" id="UP001211249">
    <property type="component" value="Unassembled WGS sequence"/>
</dbReference>
<proteinExistence type="predicted"/>
<accession>A0ABT5AH57</accession>
<name>A0ABT5AH57_9CYAN</name>
<reference evidence="1 2" key="1">
    <citation type="submission" date="2023-01" db="EMBL/GenBank/DDBJ databases">
        <title>Genomes from the Australian National Cyanobacteria Reference Collection.</title>
        <authorList>
            <person name="Willis A."/>
            <person name="Lee E.M.F."/>
        </authorList>
    </citation>
    <scope>NUCLEOTIDE SEQUENCE [LARGE SCALE GENOMIC DNA]</scope>
    <source>
        <strain evidence="1 2">CS-1226</strain>
    </source>
</reference>
<sequence>MYFTQSELTLLYSELLAAALRYRYATHKVFTNGALRRQLTHPTQKAVPCSRGVAPVT</sequence>
<dbReference type="RefSeq" id="WP_271796398.1">
    <property type="nucleotide sequence ID" value="NZ_JAQMUC010000067.1"/>
</dbReference>
<protein>
    <submittedName>
        <fullName evidence="1">Uncharacterized protein</fullName>
    </submittedName>
</protein>
<evidence type="ECO:0000313" key="2">
    <source>
        <dbReference type="Proteomes" id="UP001211249"/>
    </source>
</evidence>
<gene>
    <name evidence="1" type="ORF">PN451_12425</name>
</gene>
<organism evidence="1 2">
    <name type="scientific">Dolichospermum planctonicum CS-1226</name>
    <dbReference type="NCBI Taxonomy" id="3021751"/>
    <lineage>
        <taxon>Bacteria</taxon>
        <taxon>Bacillati</taxon>
        <taxon>Cyanobacteriota</taxon>
        <taxon>Cyanophyceae</taxon>
        <taxon>Nostocales</taxon>
        <taxon>Aphanizomenonaceae</taxon>
        <taxon>Dolichospermum</taxon>
        <taxon>Dolichospermum planctonicum</taxon>
    </lineage>
</organism>
<keyword evidence="2" id="KW-1185">Reference proteome</keyword>
<comment type="caution">
    <text evidence="1">The sequence shown here is derived from an EMBL/GenBank/DDBJ whole genome shotgun (WGS) entry which is preliminary data.</text>
</comment>
<dbReference type="EMBL" id="JAQMUC010000067">
    <property type="protein sequence ID" value="MDB9536621.1"/>
    <property type="molecule type" value="Genomic_DNA"/>
</dbReference>